<sequence length="538" mass="61030">MLYLCFISTIALLSVAFITCYIISTYGFLATVPGPFWARITNLPRAAWVKSGRAHVIHQRLHDVHGPVVRLGPSVVSVSDPDAIPAIYPIREGLPKSDFYRVQRPYTRNDGEVAAIFNTQDEDLHRRLRKPVAYLYSMTNVVSLEPFVDQALRVLFQQLDRRYATSKGVCDLGNWLQYFAYDVMGTLTFSKRYSFLEEGRDVNGILMAVEKFMNVSSVMGQVPWLDRLLYKNPVSAFFRHTAGSTILAMVNQCIKERQERKPTIGDESHKLDMLSHFLHIQATNPDIPPNASKAWTFANVKAGSDSTASVMQTMLYQLLTHPDSTTRLLEELYQTTTEISNSSDMPLPAWKHIRNLDYLDACFMEALRLHPPFCLPLERVVQRGGVTISGHYLPQGTVVGINPYVSNRNPSTFGKDVSEWRPERWIGLGPAQRQKMERSVLSFGSGRRSCLGKNIAILEAKKTIAALFLRYESKFQLAWSWWKDLVVYSSGKGGVFRLTYAAFRPTIIDPAENVEEERCKDNIDFPSELRDRVGITVK</sequence>
<comment type="pathway">
    <text evidence="2">Secondary metabolite biosynthesis.</text>
</comment>
<gene>
    <name evidence="11" type="ORF">CNMCM5623_007158</name>
</gene>
<name>A0A8H6QKL0_9EURO</name>
<evidence type="ECO:0000256" key="4">
    <source>
        <dbReference type="ARBA" id="ARBA00022617"/>
    </source>
</evidence>
<comment type="caution">
    <text evidence="11">The sequence shown here is derived from an EMBL/GenBank/DDBJ whole genome shotgun (WGS) entry which is preliminary data.</text>
</comment>
<reference evidence="11" key="1">
    <citation type="submission" date="2020-06" db="EMBL/GenBank/DDBJ databases">
        <title>Draft genome sequences of strains closely related to Aspergillus parafelis and Aspergillus hiratsukae.</title>
        <authorList>
            <person name="Dos Santos R.A.C."/>
            <person name="Rivero-Menendez O."/>
            <person name="Steenwyk J.L."/>
            <person name="Mead M.E."/>
            <person name="Goldman G.H."/>
            <person name="Alastruey-Izquierdo A."/>
            <person name="Rokas A."/>
        </authorList>
    </citation>
    <scope>NUCLEOTIDE SEQUENCE</scope>
    <source>
        <strain evidence="11">CNM-CM5623</strain>
    </source>
</reference>
<accession>A0A8H6QKL0</accession>
<evidence type="ECO:0008006" key="13">
    <source>
        <dbReference type="Google" id="ProtNLM"/>
    </source>
</evidence>
<dbReference type="Gene3D" id="1.10.630.10">
    <property type="entry name" value="Cytochrome P450"/>
    <property type="match status" value="1"/>
</dbReference>
<keyword evidence="7 9" id="KW-0408">Iron</keyword>
<dbReference type="GO" id="GO:0016705">
    <property type="term" value="F:oxidoreductase activity, acting on paired donors, with incorporation or reduction of molecular oxygen"/>
    <property type="evidence" value="ECO:0007669"/>
    <property type="project" value="InterPro"/>
</dbReference>
<keyword evidence="8 10" id="KW-0503">Monooxygenase</keyword>
<dbReference type="GO" id="GO:0004497">
    <property type="term" value="F:monooxygenase activity"/>
    <property type="evidence" value="ECO:0007669"/>
    <property type="project" value="UniProtKB-KW"/>
</dbReference>
<keyword evidence="5 9" id="KW-0479">Metal-binding</keyword>
<feature type="binding site" description="axial binding residue" evidence="9">
    <location>
        <position position="450"/>
    </location>
    <ligand>
        <name>heme</name>
        <dbReference type="ChEBI" id="CHEBI:30413"/>
    </ligand>
    <ligandPart>
        <name>Fe</name>
        <dbReference type="ChEBI" id="CHEBI:18248"/>
    </ligandPart>
</feature>
<dbReference type="Proteomes" id="UP000654922">
    <property type="component" value="Unassembled WGS sequence"/>
</dbReference>
<dbReference type="AlphaFoldDB" id="A0A8H6QKL0"/>
<organism evidence="11 12">
    <name type="scientific">Aspergillus felis</name>
    <dbReference type="NCBI Taxonomy" id="1287682"/>
    <lineage>
        <taxon>Eukaryota</taxon>
        <taxon>Fungi</taxon>
        <taxon>Dikarya</taxon>
        <taxon>Ascomycota</taxon>
        <taxon>Pezizomycotina</taxon>
        <taxon>Eurotiomycetes</taxon>
        <taxon>Eurotiomycetidae</taxon>
        <taxon>Eurotiales</taxon>
        <taxon>Aspergillaceae</taxon>
        <taxon>Aspergillus</taxon>
        <taxon>Aspergillus subgen. Fumigati</taxon>
    </lineage>
</organism>
<dbReference type="InterPro" id="IPR017972">
    <property type="entry name" value="Cyt_P450_CS"/>
</dbReference>
<evidence type="ECO:0000256" key="3">
    <source>
        <dbReference type="ARBA" id="ARBA00010617"/>
    </source>
</evidence>
<dbReference type="PANTHER" id="PTHR24305:SF175">
    <property type="entry name" value="CYTOCHROME P450 MONOOXYGENASE PKFB"/>
    <property type="match status" value="1"/>
</dbReference>
<evidence type="ECO:0000256" key="7">
    <source>
        <dbReference type="ARBA" id="ARBA00023004"/>
    </source>
</evidence>
<dbReference type="CDD" id="cd11060">
    <property type="entry name" value="CYP57A1-like"/>
    <property type="match status" value="1"/>
</dbReference>
<dbReference type="PRINTS" id="PR00465">
    <property type="entry name" value="EP450IV"/>
</dbReference>
<evidence type="ECO:0000256" key="9">
    <source>
        <dbReference type="PIRSR" id="PIRSR602403-1"/>
    </source>
</evidence>
<evidence type="ECO:0000256" key="10">
    <source>
        <dbReference type="RuleBase" id="RU000461"/>
    </source>
</evidence>
<evidence type="ECO:0000256" key="5">
    <source>
        <dbReference type="ARBA" id="ARBA00022723"/>
    </source>
</evidence>
<dbReference type="PRINTS" id="PR00385">
    <property type="entry name" value="P450"/>
</dbReference>
<dbReference type="InterPro" id="IPR001128">
    <property type="entry name" value="Cyt_P450"/>
</dbReference>
<dbReference type="Pfam" id="PF00067">
    <property type="entry name" value="p450"/>
    <property type="match status" value="1"/>
</dbReference>
<protein>
    <recommendedName>
        <fullName evidence="13">Cytochrome P450</fullName>
    </recommendedName>
</protein>
<keyword evidence="4 9" id="KW-0349">Heme</keyword>
<evidence type="ECO:0000313" key="11">
    <source>
        <dbReference type="EMBL" id="KAF7174408.1"/>
    </source>
</evidence>
<dbReference type="EMBL" id="JACBAE010000946">
    <property type="protein sequence ID" value="KAF7174408.1"/>
    <property type="molecule type" value="Genomic_DNA"/>
</dbReference>
<keyword evidence="6 10" id="KW-0560">Oxidoreductase</keyword>
<comment type="similarity">
    <text evidence="3 10">Belongs to the cytochrome P450 family.</text>
</comment>
<dbReference type="PANTHER" id="PTHR24305">
    <property type="entry name" value="CYTOCHROME P450"/>
    <property type="match status" value="1"/>
</dbReference>
<evidence type="ECO:0000256" key="8">
    <source>
        <dbReference type="ARBA" id="ARBA00023033"/>
    </source>
</evidence>
<comment type="cofactor">
    <cofactor evidence="1 9">
        <name>heme</name>
        <dbReference type="ChEBI" id="CHEBI:30413"/>
    </cofactor>
</comment>
<evidence type="ECO:0000313" key="12">
    <source>
        <dbReference type="Proteomes" id="UP000654922"/>
    </source>
</evidence>
<evidence type="ECO:0000256" key="1">
    <source>
        <dbReference type="ARBA" id="ARBA00001971"/>
    </source>
</evidence>
<dbReference type="GO" id="GO:0020037">
    <property type="term" value="F:heme binding"/>
    <property type="evidence" value="ECO:0007669"/>
    <property type="project" value="InterPro"/>
</dbReference>
<dbReference type="InterPro" id="IPR036396">
    <property type="entry name" value="Cyt_P450_sf"/>
</dbReference>
<evidence type="ECO:0000256" key="2">
    <source>
        <dbReference type="ARBA" id="ARBA00005179"/>
    </source>
</evidence>
<dbReference type="InterPro" id="IPR050121">
    <property type="entry name" value="Cytochrome_P450_monoxygenase"/>
</dbReference>
<dbReference type="PROSITE" id="PS00086">
    <property type="entry name" value="CYTOCHROME_P450"/>
    <property type="match status" value="1"/>
</dbReference>
<dbReference type="SUPFAM" id="SSF48264">
    <property type="entry name" value="Cytochrome P450"/>
    <property type="match status" value="1"/>
</dbReference>
<proteinExistence type="inferred from homology"/>
<dbReference type="InterPro" id="IPR002403">
    <property type="entry name" value="Cyt_P450_E_grp-IV"/>
</dbReference>
<dbReference type="GO" id="GO:0005506">
    <property type="term" value="F:iron ion binding"/>
    <property type="evidence" value="ECO:0007669"/>
    <property type="project" value="InterPro"/>
</dbReference>
<evidence type="ECO:0000256" key="6">
    <source>
        <dbReference type="ARBA" id="ARBA00023002"/>
    </source>
</evidence>
<dbReference type="OrthoDB" id="3934656at2759"/>